<evidence type="ECO:0000313" key="1">
    <source>
        <dbReference type="EMBL" id="QKG21084.1"/>
    </source>
</evidence>
<dbReference type="Proteomes" id="UP000501240">
    <property type="component" value="Chromosome"/>
</dbReference>
<dbReference type="EMBL" id="CP053892">
    <property type="protein sequence ID" value="QKG21084.1"/>
    <property type="molecule type" value="Genomic_DNA"/>
</dbReference>
<keyword evidence="2" id="KW-1185">Reference proteome</keyword>
<reference evidence="1 2" key="1">
    <citation type="submission" date="2020-05" db="EMBL/GenBank/DDBJ databases">
        <title>Actinomadura verrucosospora NRRL-B18236 (PFL_A860) Genome sequencing and assembly.</title>
        <authorList>
            <person name="Samborskyy M."/>
        </authorList>
    </citation>
    <scope>NUCLEOTIDE SEQUENCE [LARGE SCALE GENOMIC DNA]</scope>
    <source>
        <strain evidence="1 2">NRRL:B18236</strain>
    </source>
</reference>
<accession>A0A7D3ZY26</accession>
<protein>
    <submittedName>
        <fullName evidence="1">Uncharacterized protein</fullName>
    </submittedName>
</protein>
<name>A0A7D3ZY26_ACTVE</name>
<sequence length="122" mass="13567">MGSGSRRLDEIAAIEFRGKVPRQVAAYAKATQRFAHDLARELDAAESAADAAMRQLKGHPLLAGVDVAVRAWWVSRHLRDARELVEGVSAEAVKFNIQFRNEFLDGEDRATKKSDYKGEVDL</sequence>
<evidence type="ECO:0000313" key="2">
    <source>
        <dbReference type="Proteomes" id="UP000501240"/>
    </source>
</evidence>
<dbReference type="RefSeq" id="WP_173095410.1">
    <property type="nucleotide sequence ID" value="NZ_CP053892.1"/>
</dbReference>
<dbReference type="AlphaFoldDB" id="A0A7D3ZY26"/>
<gene>
    <name evidence="1" type="ORF">ACTIVE_2722</name>
</gene>
<proteinExistence type="predicted"/>
<organism evidence="1 2">
    <name type="scientific">Actinomadura verrucosospora</name>
    <dbReference type="NCBI Taxonomy" id="46165"/>
    <lineage>
        <taxon>Bacteria</taxon>
        <taxon>Bacillati</taxon>
        <taxon>Actinomycetota</taxon>
        <taxon>Actinomycetes</taxon>
        <taxon>Streptosporangiales</taxon>
        <taxon>Thermomonosporaceae</taxon>
        <taxon>Actinomadura</taxon>
    </lineage>
</organism>